<evidence type="ECO:0000256" key="3">
    <source>
        <dbReference type="ARBA" id="ARBA00022989"/>
    </source>
</evidence>
<keyword evidence="4 5" id="KW-0472">Membrane</keyword>
<evidence type="ECO:0000256" key="1">
    <source>
        <dbReference type="ARBA" id="ARBA00004141"/>
    </source>
</evidence>
<proteinExistence type="predicted"/>
<evidence type="ECO:0000256" key="4">
    <source>
        <dbReference type="ARBA" id="ARBA00023136"/>
    </source>
</evidence>
<dbReference type="Proteomes" id="UP000503088">
    <property type="component" value="Chromosome"/>
</dbReference>
<evidence type="ECO:0000256" key="5">
    <source>
        <dbReference type="SAM" id="Phobius"/>
    </source>
</evidence>
<organism evidence="7 8">
    <name type="scientific">Kroppenstedtia pulmonis</name>
    <dbReference type="NCBI Taxonomy" id="1380685"/>
    <lineage>
        <taxon>Bacteria</taxon>
        <taxon>Bacillati</taxon>
        <taxon>Bacillota</taxon>
        <taxon>Bacilli</taxon>
        <taxon>Bacillales</taxon>
        <taxon>Thermoactinomycetaceae</taxon>
        <taxon>Kroppenstedtia</taxon>
    </lineage>
</organism>
<feature type="domain" description="ABC-2 type transporter transmembrane" evidence="6">
    <location>
        <begin position="49"/>
        <end position="238"/>
    </location>
</feature>
<dbReference type="AlphaFoldDB" id="A0A7D4C6L5"/>
<keyword evidence="2 5" id="KW-0812">Transmembrane</keyword>
<name>A0A7D4C6L5_9BACL</name>
<feature type="transmembrane region" description="Helical" evidence="5">
    <location>
        <begin position="20"/>
        <end position="45"/>
    </location>
</feature>
<dbReference type="KEGG" id="kpul:GXN76_08410"/>
<gene>
    <name evidence="7" type="ORF">GXN76_08410</name>
</gene>
<feature type="transmembrane region" description="Helical" evidence="5">
    <location>
        <begin position="170"/>
        <end position="186"/>
    </location>
</feature>
<feature type="transmembrane region" description="Helical" evidence="5">
    <location>
        <begin position="110"/>
        <end position="134"/>
    </location>
</feature>
<dbReference type="GO" id="GO:0016020">
    <property type="term" value="C:membrane"/>
    <property type="evidence" value="ECO:0007669"/>
    <property type="project" value="UniProtKB-SubCell"/>
</dbReference>
<evidence type="ECO:0000259" key="6">
    <source>
        <dbReference type="Pfam" id="PF12698"/>
    </source>
</evidence>
<dbReference type="GO" id="GO:0140359">
    <property type="term" value="F:ABC-type transporter activity"/>
    <property type="evidence" value="ECO:0007669"/>
    <property type="project" value="InterPro"/>
</dbReference>
<dbReference type="RefSeq" id="WP_173222241.1">
    <property type="nucleotide sequence ID" value="NZ_CP048104.1"/>
</dbReference>
<evidence type="ECO:0000313" key="8">
    <source>
        <dbReference type="Proteomes" id="UP000503088"/>
    </source>
</evidence>
<protein>
    <submittedName>
        <fullName evidence="7">ABC transporter permease</fullName>
    </submittedName>
</protein>
<evidence type="ECO:0000256" key="2">
    <source>
        <dbReference type="ARBA" id="ARBA00022692"/>
    </source>
</evidence>
<accession>A0A7D4C6L5</accession>
<dbReference type="InterPro" id="IPR013525">
    <property type="entry name" value="ABC2_TM"/>
</dbReference>
<dbReference type="PANTHER" id="PTHR43229">
    <property type="entry name" value="NODULATION PROTEIN J"/>
    <property type="match status" value="1"/>
</dbReference>
<dbReference type="EMBL" id="CP048104">
    <property type="protein sequence ID" value="QKG84496.1"/>
    <property type="molecule type" value="Genomic_DNA"/>
</dbReference>
<sequence>MLSMLKVNIEKQYIEFKRYWMNTLIEVVSLYIVLMGLFLGFTFIGGQAENFNEKIEYVVASYVIWVVAISAMQAIGYEVFSDLQRGTLDQIYMTHLPVWQIMLARMVGNVLIRMIGIIILLILSMVSTGVYLHIDLITILPIFTITLISMFGIGFIVAGLCLVLKQVSNLLFISQFIVMTVVYIPLESAPYLKFFPFTLGVDMLKQSLLYEVNLLHFSVMDYTYLFLNSAVYFLLGIWIFLRCEHRALSKGILGKY</sequence>
<keyword evidence="3 5" id="KW-1133">Transmembrane helix</keyword>
<dbReference type="PANTHER" id="PTHR43229:SF6">
    <property type="entry name" value="ABC-TYPE MULTIDRUG TRANSPORT SYSTEM, PERMEASE COMPONENT"/>
    <property type="match status" value="1"/>
</dbReference>
<dbReference type="Pfam" id="PF12698">
    <property type="entry name" value="ABC2_membrane_3"/>
    <property type="match status" value="1"/>
</dbReference>
<dbReference type="InterPro" id="IPR051784">
    <property type="entry name" value="Nod_factor_ABC_transporter"/>
</dbReference>
<feature type="transmembrane region" description="Helical" evidence="5">
    <location>
        <begin position="222"/>
        <end position="241"/>
    </location>
</feature>
<keyword evidence="8" id="KW-1185">Reference proteome</keyword>
<feature type="transmembrane region" description="Helical" evidence="5">
    <location>
        <begin position="57"/>
        <end position="80"/>
    </location>
</feature>
<evidence type="ECO:0000313" key="7">
    <source>
        <dbReference type="EMBL" id="QKG84496.1"/>
    </source>
</evidence>
<reference evidence="7 8" key="1">
    <citation type="submission" date="2020-01" db="EMBL/GenBank/DDBJ databases">
        <authorList>
            <person name="Gulvik C.A."/>
            <person name="Batra D.G."/>
        </authorList>
    </citation>
    <scope>NUCLEOTIDE SEQUENCE [LARGE SCALE GENOMIC DNA]</scope>
    <source>
        <strain evidence="7 8">W9323</strain>
    </source>
</reference>
<comment type="subcellular location">
    <subcellularLocation>
        <location evidence="1">Membrane</location>
        <topology evidence="1">Multi-pass membrane protein</topology>
    </subcellularLocation>
</comment>
<feature type="transmembrane region" description="Helical" evidence="5">
    <location>
        <begin position="140"/>
        <end position="163"/>
    </location>
</feature>